<name>A0AAW6GXY3_BACUN</name>
<comment type="caution">
    <text evidence="1">The sequence shown here is derived from an EMBL/GenBank/DDBJ whole genome shotgun (WGS) entry which is preliminary data.</text>
</comment>
<proteinExistence type="predicted"/>
<evidence type="ECO:0000313" key="2">
    <source>
        <dbReference type="Proteomes" id="UP001213309"/>
    </source>
</evidence>
<accession>A0AAW6GXY3</accession>
<dbReference type="Proteomes" id="UP001213309">
    <property type="component" value="Unassembled WGS sequence"/>
</dbReference>
<dbReference type="EMBL" id="JAQNSG010000040">
    <property type="protein sequence ID" value="MDC1882391.1"/>
    <property type="molecule type" value="Genomic_DNA"/>
</dbReference>
<reference evidence="1" key="1">
    <citation type="submission" date="2022-10" db="EMBL/GenBank/DDBJ databases">
        <title>Human gut microbiome strain richness.</title>
        <authorList>
            <person name="Chen-Liaw A."/>
        </authorList>
    </citation>
    <scope>NUCLEOTIDE SEQUENCE</scope>
    <source>
        <strain evidence="1">1001713st2_A4_1001713B170214_170313</strain>
    </source>
</reference>
<evidence type="ECO:0000313" key="1">
    <source>
        <dbReference type="EMBL" id="MDC1882391.1"/>
    </source>
</evidence>
<protein>
    <recommendedName>
        <fullName evidence="3">Lipoprotein</fullName>
    </recommendedName>
</protein>
<sequence>MKTTLMSLTIISLFFSFICCNKQETIEDKIKKEFKIYVNENFGDPNDLKEVVSIDLKDTVSYRPIYEIVSMTKGLYEKGKEQDDSIFYYIEGKGFAKVVNKMTRAEKEKIGTYMKALIDFYEDKQLEYISVGKELDKILEYNDSTMYIHYEIKARVTKGDIKSLDIYHAYIDNNGKIDIKDHIKKMSELPKKWSDIDNDLTRFNAIMKEKLDYQLPFFKLFNTYPSIKENYEKK</sequence>
<dbReference type="RefSeq" id="WP_016274102.1">
    <property type="nucleotide sequence ID" value="NZ_CAXSSZ010000060.1"/>
</dbReference>
<dbReference type="AlphaFoldDB" id="A0AAW6GXY3"/>
<evidence type="ECO:0008006" key="3">
    <source>
        <dbReference type="Google" id="ProtNLM"/>
    </source>
</evidence>
<organism evidence="1 2">
    <name type="scientific">Bacteroides uniformis</name>
    <dbReference type="NCBI Taxonomy" id="820"/>
    <lineage>
        <taxon>Bacteria</taxon>
        <taxon>Pseudomonadati</taxon>
        <taxon>Bacteroidota</taxon>
        <taxon>Bacteroidia</taxon>
        <taxon>Bacteroidales</taxon>
        <taxon>Bacteroidaceae</taxon>
        <taxon>Bacteroides</taxon>
    </lineage>
</organism>
<gene>
    <name evidence="1" type="ORF">POZ24_20615</name>
</gene>